<accession>A0ABP1DNN8</accession>
<evidence type="ECO:0000313" key="9">
    <source>
        <dbReference type="EMBL" id="CAL1708569.1"/>
    </source>
</evidence>
<keyword evidence="3" id="KW-0813">Transport</keyword>
<feature type="transmembrane region" description="Helical" evidence="8">
    <location>
        <begin position="330"/>
        <end position="351"/>
    </location>
</feature>
<feature type="region of interest" description="Disordered" evidence="7">
    <location>
        <begin position="57"/>
        <end position="83"/>
    </location>
</feature>
<dbReference type="PANTHER" id="PTHR31806">
    <property type="entry name" value="PURINE-CYTOSINE PERMEASE FCY2-RELATED"/>
    <property type="match status" value="1"/>
</dbReference>
<evidence type="ECO:0000256" key="4">
    <source>
        <dbReference type="ARBA" id="ARBA00022692"/>
    </source>
</evidence>
<evidence type="ECO:0008006" key="11">
    <source>
        <dbReference type="Google" id="ProtNLM"/>
    </source>
</evidence>
<evidence type="ECO:0000256" key="5">
    <source>
        <dbReference type="ARBA" id="ARBA00022989"/>
    </source>
</evidence>
<feature type="transmembrane region" description="Helical" evidence="8">
    <location>
        <begin position="288"/>
        <end position="309"/>
    </location>
</feature>
<gene>
    <name evidence="9" type="ORF">GFSPODELE1_LOCUS6911</name>
</gene>
<feature type="transmembrane region" description="Helical" evidence="8">
    <location>
        <begin position="233"/>
        <end position="252"/>
    </location>
</feature>
<name>A0ABP1DNN8_9APHY</name>
<comment type="subcellular location">
    <subcellularLocation>
        <location evidence="1">Membrane</location>
        <topology evidence="1">Multi-pass membrane protein</topology>
    </subcellularLocation>
</comment>
<dbReference type="Gene3D" id="1.10.4160.10">
    <property type="entry name" value="Hydantoin permease"/>
    <property type="match status" value="1"/>
</dbReference>
<evidence type="ECO:0000256" key="2">
    <source>
        <dbReference type="ARBA" id="ARBA00008974"/>
    </source>
</evidence>
<feature type="transmembrane region" description="Helical" evidence="8">
    <location>
        <begin position="423"/>
        <end position="445"/>
    </location>
</feature>
<feature type="transmembrane region" description="Helical" evidence="8">
    <location>
        <begin position="124"/>
        <end position="149"/>
    </location>
</feature>
<feature type="region of interest" description="Disordered" evidence="7">
    <location>
        <begin position="14"/>
        <end position="41"/>
    </location>
</feature>
<evidence type="ECO:0000256" key="7">
    <source>
        <dbReference type="SAM" id="MobiDB-lite"/>
    </source>
</evidence>
<dbReference type="EMBL" id="OZ037948">
    <property type="protein sequence ID" value="CAL1708569.1"/>
    <property type="molecule type" value="Genomic_DNA"/>
</dbReference>
<dbReference type="InterPro" id="IPR001248">
    <property type="entry name" value="Pur-cyt_permease"/>
</dbReference>
<keyword evidence="6 8" id="KW-0472">Membrane</keyword>
<feature type="transmembrane region" description="Helical" evidence="8">
    <location>
        <begin position="155"/>
        <end position="179"/>
    </location>
</feature>
<feature type="transmembrane region" description="Helical" evidence="8">
    <location>
        <begin position="494"/>
        <end position="518"/>
    </location>
</feature>
<proteinExistence type="inferred from homology"/>
<keyword evidence="10" id="KW-1185">Reference proteome</keyword>
<dbReference type="PANTHER" id="PTHR31806:SF5">
    <property type="entry name" value="PURINE-CYTOSINE PERMEASE FCY21"/>
    <property type="match status" value="1"/>
</dbReference>
<evidence type="ECO:0000256" key="8">
    <source>
        <dbReference type="SAM" id="Phobius"/>
    </source>
</evidence>
<organism evidence="9 10">
    <name type="scientific">Somion occarium</name>
    <dbReference type="NCBI Taxonomy" id="3059160"/>
    <lineage>
        <taxon>Eukaryota</taxon>
        <taxon>Fungi</taxon>
        <taxon>Dikarya</taxon>
        <taxon>Basidiomycota</taxon>
        <taxon>Agaricomycotina</taxon>
        <taxon>Agaricomycetes</taxon>
        <taxon>Polyporales</taxon>
        <taxon>Cerrenaceae</taxon>
        <taxon>Somion</taxon>
    </lineage>
</organism>
<feature type="transmembrane region" description="Helical" evidence="8">
    <location>
        <begin position="259"/>
        <end position="276"/>
    </location>
</feature>
<feature type="transmembrane region" description="Helical" evidence="8">
    <location>
        <begin position="191"/>
        <end position="213"/>
    </location>
</feature>
<dbReference type="PIRSF" id="PIRSF002744">
    <property type="entry name" value="Pur-cyt_permease"/>
    <property type="match status" value="1"/>
</dbReference>
<evidence type="ECO:0000256" key="1">
    <source>
        <dbReference type="ARBA" id="ARBA00004141"/>
    </source>
</evidence>
<feature type="transmembrane region" description="Helical" evidence="8">
    <location>
        <begin position="530"/>
        <end position="546"/>
    </location>
</feature>
<feature type="compositionally biased region" description="Basic residues" evidence="7">
    <location>
        <begin position="18"/>
        <end position="34"/>
    </location>
</feature>
<keyword evidence="5 8" id="KW-1133">Transmembrane helix</keyword>
<sequence length="556" mass="60128">MQTSIHQNALTALYSLVKRTRTPKSPRSKPRRSRAQNPAGLGNHRYLAFNEMASQREEKTTLDRASSEQLSQQQSTSGIGTSRSRVHPWLDSVTFFLTKWGVETNGVDPIPPEDRTDTKFFQMFFVWFSANMNVLALGTGAAGPAFFGLGVSQCLVILLIVDILSCTVPAYFAVFGPKLGTRSMVTARFSWGYYGAILPSALTVFSMQGFLILNCIIGGQTLASVSNHLDDTLGIVIIGLISLAVTFCGYKVIHWYESVAWIPNVITFIIMLGIGGKHLSNAPASIPVTASTVVTFATTTASSVISWCMMTPDYGVYHSEKASTLRIFTYTYLGFFIASLTGHSLGAVFAASATNIPAWNAGFDNGNNVGGLMNAVLAPLGGFGKFLTVLVALSVPSACAPTMYSFGMSFMTIGSVFAKVPRYVFMGVSEAILIPVAIIGAKRFYVTFVNVISIIGYWSTVFAVIVLVEHFLFRKNEFSRYNVTDWNQPRRLPIGLAALLAFCAGFGIIVPCMSQTAYVGPIANAGAGDIGIFTGSAVAFIVYIALRSLERAVTHR</sequence>
<evidence type="ECO:0000256" key="6">
    <source>
        <dbReference type="ARBA" id="ARBA00023136"/>
    </source>
</evidence>
<feature type="compositionally biased region" description="Basic and acidic residues" evidence="7">
    <location>
        <begin position="57"/>
        <end position="66"/>
    </location>
</feature>
<feature type="compositionally biased region" description="Low complexity" evidence="7">
    <location>
        <begin position="67"/>
        <end position="83"/>
    </location>
</feature>
<protein>
    <recommendedName>
        <fullName evidence="11">Purine-cytosine permease</fullName>
    </recommendedName>
</protein>
<dbReference type="Pfam" id="PF02133">
    <property type="entry name" value="Transp_cyt_pur"/>
    <property type="match status" value="1"/>
</dbReference>
<keyword evidence="4 8" id="KW-0812">Transmembrane</keyword>
<reference evidence="10" key="1">
    <citation type="submission" date="2024-04" db="EMBL/GenBank/DDBJ databases">
        <authorList>
            <person name="Shaw F."/>
            <person name="Minotto A."/>
        </authorList>
    </citation>
    <scope>NUCLEOTIDE SEQUENCE [LARGE SCALE GENOMIC DNA]</scope>
</reference>
<feature type="transmembrane region" description="Helical" evidence="8">
    <location>
        <begin position="451"/>
        <end position="473"/>
    </location>
</feature>
<dbReference type="InterPro" id="IPR026030">
    <property type="entry name" value="Pur-cyt_permease_Fcy2/21/22"/>
</dbReference>
<dbReference type="Proteomes" id="UP001497453">
    <property type="component" value="Chromosome 5"/>
</dbReference>
<evidence type="ECO:0000256" key="3">
    <source>
        <dbReference type="ARBA" id="ARBA00022448"/>
    </source>
</evidence>
<feature type="transmembrane region" description="Helical" evidence="8">
    <location>
        <begin position="386"/>
        <end position="411"/>
    </location>
</feature>
<evidence type="ECO:0000313" key="10">
    <source>
        <dbReference type="Proteomes" id="UP001497453"/>
    </source>
</evidence>
<comment type="similarity">
    <text evidence="2">Belongs to the purine-cytosine permease (2.A.39) family.</text>
</comment>